<dbReference type="CDD" id="cd01846">
    <property type="entry name" value="fatty_acyltransferase_like"/>
    <property type="match status" value="1"/>
</dbReference>
<keyword evidence="1 2" id="KW-0732">Signal</keyword>
<dbReference type="InterPro" id="IPR011050">
    <property type="entry name" value="Pectin_lyase_fold/virulence"/>
</dbReference>
<sequence length="982" mass="106635">MTFISNGKANILLAACTLSQILLSSTAYSQSITDNDDKSYFNRAIIFGDSLSDNGTFADDIIAFTGHVTTDGRFSNGRVWNEYLFRNQERGTEFVVFRIRTDDFGDNTPNRDINVNYAIGGTKYQSAGSAISWIIPSIADEVNEFIDGRNTISPHSIVSLWAGGNDAMDALDHGASIRDTAAFGGNELSKALERLYQAGGRQFLVPDLPDFSKVPRYANRPGIPSREATDEFNSAIANSIAAFKKKKHPDAVVYAPKIDDILDMVVKHPNIFGFSNATGNCVNTPSCLNQPRGSSIQNEYVFWDDIHPTTRTHNYIANYMREYWSNPDLAGFYVRSPEGLFKTERNIFFPTSDKIVAGYLDGDRSLYKMQSGKLTLTGENKYTGNSFVLEGGLELGNGGKTGSIIGDVDLMQKDAFLSFNRSNLLSFDGKITGDGRVRQVGQGTTVLGGQSSYKGQTDIYAGELMVNGSITSPVLVHSGGTLSGTGFTGGITAGDGAHVAPGDFRTSDTKTLKVNGDIDLKDGSTLDIGVGADGSTSLLYGSDRAQLAGGVVFDGDKKRLPLTVDEVIARLGKSSVFLKADNGITGRFDKVSPTYNFIGEELDYRQNEVGVTFVKQDKRFAVYAASNQQRRVADAVQALGSQNAIYKNVFTSRVDDNLSEAYTQLSGDIYASTLTSLLYDNQLPREAVTQRINSLSDSRFTHSANVPNAPRQNGVWGQAYNSRAHFESDGEAQGMSRSATGFITGIDGHVSDNWLLGLFTGYMQSSLNSGLSSASIDSYQIGAYGGYAWNNINLTFGGNANLHDIDSKRTIRFKEVSNDNRASYRASSFLGFAELGYKIDTRLALVEPFAGISYAYAKTNGFIENEAVTALSGSGATGNLLSNYLGIRFSKDYTISETSSIGTKLAVGWQHNSYAQRETMLSFGNEAGFTLAGLPLDRDMFYAQAGLDFNLTRNTSLGLNYRGQFANKAQDQAIKVKLAVNF</sequence>
<dbReference type="Gene3D" id="2.160.20.20">
    <property type="match status" value="1"/>
</dbReference>
<dbReference type="PANTHER" id="PTHR45642">
    <property type="entry name" value="GDSL ESTERASE/LIPASE EXL3"/>
    <property type="match status" value="1"/>
</dbReference>
<organism evidence="4 5">
    <name type="scientific">Brucella haematophila</name>
    <dbReference type="NCBI Taxonomy" id="419474"/>
    <lineage>
        <taxon>Bacteria</taxon>
        <taxon>Pseudomonadati</taxon>
        <taxon>Pseudomonadota</taxon>
        <taxon>Alphaproteobacteria</taxon>
        <taxon>Hyphomicrobiales</taxon>
        <taxon>Brucellaceae</taxon>
        <taxon>Brucella/Ochrobactrum group</taxon>
        <taxon>Brucella</taxon>
    </lineage>
</organism>
<dbReference type="InterPro" id="IPR005546">
    <property type="entry name" value="Autotransporte_beta"/>
</dbReference>
<evidence type="ECO:0000259" key="3">
    <source>
        <dbReference type="PROSITE" id="PS51208"/>
    </source>
</evidence>
<dbReference type="Gene3D" id="2.40.128.130">
    <property type="entry name" value="Autotransporter beta-domain"/>
    <property type="match status" value="1"/>
</dbReference>
<dbReference type="InterPro" id="IPR013425">
    <property type="entry name" value="Autotrns_rpt"/>
</dbReference>
<evidence type="ECO:0000256" key="1">
    <source>
        <dbReference type="ARBA" id="ARBA00022729"/>
    </source>
</evidence>
<reference evidence="4 5" key="1">
    <citation type="submission" date="2020-03" db="EMBL/GenBank/DDBJ databases">
        <title>Whole genome sequencing of clinical and environmental type strains of Ochrobactrum.</title>
        <authorList>
            <person name="Dharne M."/>
        </authorList>
    </citation>
    <scope>NUCLEOTIDE SEQUENCE [LARGE SCALE GENOMIC DNA]</scope>
    <source>
        <strain evidence="4 5">CIP 109452</strain>
    </source>
</reference>
<feature type="chain" id="PRO_5047111414" evidence="2">
    <location>
        <begin position="30"/>
        <end position="982"/>
    </location>
</feature>
<feature type="signal peptide" evidence="2">
    <location>
        <begin position="1"/>
        <end position="29"/>
    </location>
</feature>
<dbReference type="SUPFAM" id="SSF52266">
    <property type="entry name" value="SGNH hydrolase"/>
    <property type="match status" value="1"/>
</dbReference>
<dbReference type="Proteomes" id="UP000704467">
    <property type="component" value="Unassembled WGS sequence"/>
</dbReference>
<dbReference type="InterPro" id="IPR001087">
    <property type="entry name" value="GDSL"/>
</dbReference>
<dbReference type="PANTHER" id="PTHR45642:SF139">
    <property type="entry name" value="SGNH HYDROLASE-TYPE ESTERASE DOMAIN-CONTAINING PROTEIN"/>
    <property type="match status" value="1"/>
</dbReference>
<evidence type="ECO:0000313" key="4">
    <source>
        <dbReference type="EMBL" id="NKC02948.1"/>
    </source>
</evidence>
<dbReference type="InterPro" id="IPR006315">
    <property type="entry name" value="OM_autotransptr_brl_dom"/>
</dbReference>
<protein>
    <submittedName>
        <fullName evidence="4">Autotransporter domain-containing protein</fullName>
    </submittedName>
</protein>
<feature type="domain" description="Autotransporter" evidence="3">
    <location>
        <begin position="708"/>
        <end position="982"/>
    </location>
</feature>
<keyword evidence="5" id="KW-1185">Reference proteome</keyword>
<dbReference type="SMART" id="SM00869">
    <property type="entry name" value="Autotransporter"/>
    <property type="match status" value="1"/>
</dbReference>
<dbReference type="PROSITE" id="PS51208">
    <property type="entry name" value="AUTOTRANSPORTER"/>
    <property type="match status" value="1"/>
</dbReference>
<evidence type="ECO:0000313" key="5">
    <source>
        <dbReference type="Proteomes" id="UP000704467"/>
    </source>
</evidence>
<dbReference type="InterPro" id="IPR012332">
    <property type="entry name" value="Autotransporter_pectin_lyase_C"/>
</dbReference>
<dbReference type="SUPFAM" id="SSF103515">
    <property type="entry name" value="Autotransporter"/>
    <property type="match status" value="1"/>
</dbReference>
<dbReference type="InterPro" id="IPR036514">
    <property type="entry name" value="SGNH_hydro_sf"/>
</dbReference>
<dbReference type="Pfam" id="PF12951">
    <property type="entry name" value="PATR"/>
    <property type="match status" value="2"/>
</dbReference>
<name>A0ABX1DKK2_9HYPH</name>
<accession>A0ABX1DKK2</accession>
<dbReference type="InterPro" id="IPR050592">
    <property type="entry name" value="GDSL_lipolytic_enzyme"/>
</dbReference>
<dbReference type="Pfam" id="PF00657">
    <property type="entry name" value="Lipase_GDSL"/>
    <property type="match status" value="1"/>
</dbReference>
<dbReference type="EMBL" id="JAAVLN010000001">
    <property type="protein sequence ID" value="NKC02948.1"/>
    <property type="molecule type" value="Genomic_DNA"/>
</dbReference>
<dbReference type="NCBIfam" id="TIGR01414">
    <property type="entry name" value="autotrans_barl"/>
    <property type="match status" value="1"/>
</dbReference>
<evidence type="ECO:0000256" key="2">
    <source>
        <dbReference type="SAM" id="SignalP"/>
    </source>
</evidence>
<dbReference type="Gene3D" id="3.40.50.1110">
    <property type="entry name" value="SGNH hydrolase"/>
    <property type="match status" value="1"/>
</dbReference>
<gene>
    <name evidence="4" type="ORF">HED55_05020</name>
</gene>
<comment type="caution">
    <text evidence="4">The sequence shown here is derived from an EMBL/GenBank/DDBJ whole genome shotgun (WGS) entry which is preliminary data.</text>
</comment>
<dbReference type="Pfam" id="PF03797">
    <property type="entry name" value="Autotransporter"/>
    <property type="match status" value="1"/>
</dbReference>
<dbReference type="SUPFAM" id="SSF51126">
    <property type="entry name" value="Pectin lyase-like"/>
    <property type="match status" value="1"/>
</dbReference>
<dbReference type="InterPro" id="IPR036709">
    <property type="entry name" value="Autotransporte_beta_dom_sf"/>
</dbReference>
<proteinExistence type="predicted"/>